<keyword evidence="3" id="KW-1185">Reference proteome</keyword>
<reference evidence="2" key="1">
    <citation type="submission" date="2023-03" db="EMBL/GenBank/DDBJ databases">
        <title>Emydomyces testavorans Genome Sequence.</title>
        <authorList>
            <person name="Hoyer L."/>
        </authorList>
    </citation>
    <scope>NUCLEOTIDE SEQUENCE</scope>
    <source>
        <strain evidence="2">16-2883</strain>
    </source>
</reference>
<name>A0AAF0DK65_9EURO</name>
<gene>
    <name evidence="2" type="ORF">PRK78_004591</name>
</gene>
<dbReference type="EMBL" id="CP120628">
    <property type="protein sequence ID" value="WEW59122.1"/>
    <property type="molecule type" value="Genomic_DNA"/>
</dbReference>
<dbReference type="Proteomes" id="UP001219355">
    <property type="component" value="Chromosome 2"/>
</dbReference>
<evidence type="ECO:0000256" key="1">
    <source>
        <dbReference type="SAM" id="MobiDB-lite"/>
    </source>
</evidence>
<feature type="compositionally biased region" description="Polar residues" evidence="1">
    <location>
        <begin position="141"/>
        <end position="158"/>
    </location>
</feature>
<evidence type="ECO:0000313" key="3">
    <source>
        <dbReference type="Proteomes" id="UP001219355"/>
    </source>
</evidence>
<feature type="region of interest" description="Disordered" evidence="1">
    <location>
        <begin position="1"/>
        <end position="33"/>
    </location>
</feature>
<feature type="compositionally biased region" description="Basic and acidic residues" evidence="1">
    <location>
        <begin position="119"/>
        <end position="138"/>
    </location>
</feature>
<dbReference type="AlphaFoldDB" id="A0AAF0DK65"/>
<evidence type="ECO:0000313" key="2">
    <source>
        <dbReference type="EMBL" id="WEW59122.1"/>
    </source>
</evidence>
<feature type="region of interest" description="Disordered" evidence="1">
    <location>
        <begin position="113"/>
        <end position="158"/>
    </location>
</feature>
<accession>A0AAF0DK65</accession>
<proteinExistence type="predicted"/>
<feature type="compositionally biased region" description="Basic and acidic residues" evidence="1">
    <location>
        <begin position="16"/>
        <end position="33"/>
    </location>
</feature>
<protein>
    <submittedName>
        <fullName evidence="2">Uncharacterized protein</fullName>
    </submittedName>
</protein>
<organism evidence="2 3">
    <name type="scientific">Emydomyces testavorans</name>
    <dbReference type="NCBI Taxonomy" id="2070801"/>
    <lineage>
        <taxon>Eukaryota</taxon>
        <taxon>Fungi</taxon>
        <taxon>Dikarya</taxon>
        <taxon>Ascomycota</taxon>
        <taxon>Pezizomycotina</taxon>
        <taxon>Eurotiomycetes</taxon>
        <taxon>Eurotiomycetidae</taxon>
        <taxon>Onygenales</taxon>
        <taxon>Nannizziopsiaceae</taxon>
        <taxon>Emydomyces</taxon>
    </lineage>
</organism>
<sequence length="469" mass="53411">MPLLPRRQQSESDLEPEPKRHKIDESARESRSQRPVEFWDNLSKIWLTKKALQELDRRNTELSRCPFDTHLFRPVTGQCYAQLKRKQITQYAADFLSSCSPDCLKQIKQFSRHGGPDLSDLRSFPENKGHFEMPKRPSADAGSSYNTQTKRTSRGSGSYSRCFEQHLIDHGVYPAGYRYPDGQRPEKPRNWKEINLMLTRSRASLSPSEFNDEIYEEFREGDMNATSETITTDVIPFIEGKISNRRTLAGGIPFGNLQPLTDHSIPEAKPDRFYGAQPEQLSRAIRDDLGKLIIPSTQDSRPMLPNFFFEAKSSDGSAAVGKRQACYYGALGSRAMQSLQSYGRHPVYDCNAYTITATYYDGTLKLYTVHATAPRAKDDRPEYIMTQLNTWGMTGNIETFRQGASAYRNACDWAKEQRDSFIKDANNRFEETQIRRSTVELETTSELTAPSDNSDTAVPEEVEFHGVAQ</sequence>
<feature type="region of interest" description="Disordered" evidence="1">
    <location>
        <begin position="439"/>
        <end position="459"/>
    </location>
</feature>